<dbReference type="InterPro" id="IPR035069">
    <property type="entry name" value="TTHA1013/TTHA0281-like"/>
</dbReference>
<dbReference type="SUPFAM" id="SSF47598">
    <property type="entry name" value="Ribbon-helix-helix"/>
    <property type="match status" value="1"/>
</dbReference>
<dbReference type="STRING" id="51642.NSMM_910004"/>
<sequence length="108" mass="12350">MVNYEHYTYRVLWSEDDKEYVGLCAEFPSLSHFDKNHIDAMQGILNLVKDVVTDMQANGETIPVPLSEKHFSGKFQIRIPPEQHRNLAVIASEQGVSLNRYISAKLSE</sequence>
<keyword evidence="2" id="KW-1185">Reference proteome</keyword>
<gene>
    <name evidence="1" type="ORF">NSMM_910004</name>
</gene>
<dbReference type="InterPro" id="IPR010985">
    <property type="entry name" value="Ribbon_hlx_hlx"/>
</dbReference>
<evidence type="ECO:0000313" key="1">
    <source>
        <dbReference type="EMBL" id="SCZ87166.1"/>
    </source>
</evidence>
<name>A0A1G5SIY4_9PROT</name>
<organism evidence="1 2">
    <name type="scientific">Nitrosomonas mobilis</name>
    <dbReference type="NCBI Taxonomy" id="51642"/>
    <lineage>
        <taxon>Bacteria</taxon>
        <taxon>Pseudomonadati</taxon>
        <taxon>Pseudomonadota</taxon>
        <taxon>Betaproteobacteria</taxon>
        <taxon>Nitrosomonadales</taxon>
        <taxon>Nitrosomonadaceae</taxon>
        <taxon>Nitrosomonas</taxon>
    </lineage>
</organism>
<dbReference type="SUPFAM" id="SSF143100">
    <property type="entry name" value="TTHA1013/TTHA0281-like"/>
    <property type="match status" value="1"/>
</dbReference>
<evidence type="ECO:0000313" key="2">
    <source>
        <dbReference type="Proteomes" id="UP000198729"/>
    </source>
</evidence>
<dbReference type="AlphaFoldDB" id="A0A1G5SIY4"/>
<dbReference type="GO" id="GO:0006355">
    <property type="term" value="P:regulation of DNA-templated transcription"/>
    <property type="evidence" value="ECO:0007669"/>
    <property type="project" value="InterPro"/>
</dbReference>
<protein>
    <submittedName>
        <fullName evidence="1">Protein encoded in hypervariable junctions of pilus gene clusters</fullName>
    </submittedName>
</protein>
<proteinExistence type="predicted"/>
<accession>A0A1G5SIY4</accession>
<dbReference type="Proteomes" id="UP000198729">
    <property type="component" value="Unassembled WGS sequence"/>
</dbReference>
<dbReference type="InterPro" id="IPR008651">
    <property type="entry name" value="Uncharacterised_HicB"/>
</dbReference>
<dbReference type="Pfam" id="PF05534">
    <property type="entry name" value="HicB"/>
    <property type="match status" value="1"/>
</dbReference>
<reference evidence="1 2" key="1">
    <citation type="submission" date="2016-10" db="EMBL/GenBank/DDBJ databases">
        <authorList>
            <person name="de Groot N.N."/>
        </authorList>
    </citation>
    <scope>NUCLEOTIDE SEQUENCE [LARGE SCALE GENOMIC DNA]</scope>
    <source>
        <strain evidence="1">1</strain>
    </source>
</reference>
<dbReference type="EMBL" id="FMWO01000104">
    <property type="protein sequence ID" value="SCZ87166.1"/>
    <property type="molecule type" value="Genomic_DNA"/>
</dbReference>